<evidence type="ECO:0000256" key="1">
    <source>
        <dbReference type="ARBA" id="ARBA00022485"/>
    </source>
</evidence>
<feature type="domain" description="4Fe-4S ferredoxin-type" evidence="7">
    <location>
        <begin position="3"/>
        <end position="32"/>
    </location>
</feature>
<evidence type="ECO:0000256" key="6">
    <source>
        <dbReference type="SAM" id="MobiDB-lite"/>
    </source>
</evidence>
<dbReference type="InterPro" id="IPR004017">
    <property type="entry name" value="Cys_rich_dom"/>
</dbReference>
<dbReference type="InterPro" id="IPR017900">
    <property type="entry name" value="4Fe4S_Fe_S_CS"/>
</dbReference>
<dbReference type="PANTHER" id="PTHR32479:SF17">
    <property type="entry name" value="GLYCOLATE OXIDASE IRON-SULFUR SUBUNIT"/>
    <property type="match status" value="1"/>
</dbReference>
<dbReference type="EMBL" id="CP000527">
    <property type="protein sequence ID" value="ABM29171.1"/>
    <property type="molecule type" value="Genomic_DNA"/>
</dbReference>
<dbReference type="Pfam" id="PF02754">
    <property type="entry name" value="CCG"/>
    <property type="match status" value="1"/>
</dbReference>
<name>A0A0H3A9U3_NITV4</name>
<evidence type="ECO:0000313" key="8">
    <source>
        <dbReference type="EMBL" id="ABM29171.1"/>
    </source>
</evidence>
<keyword evidence="5" id="KW-0411">Iron-sulfur</keyword>
<sequence length="440" mass="47434">MTSTPPQDDKQCLLCGQCLAVCPVFLATGREELSPKAKQHLLRHFRERPEALAEAPVRVLADRCLSCGRCAVACPHHLSVPDALARLRSRHPLWHQWVWRRWIEQGRLLWPALAQASRLVPQVVAPEALRPMLRSAASMLAGNRPAPWLRVSHYDKEAGKGQVVLLFAGCTARRIRPRWLHTAKALLRGLGYSIAEGRGFTCCGSTLDHAGIPDAASSARAVNLAVWRAAGRPLLATFCATCHHGLAAYVDDDTLGWADGEREAWRESLRPLSTLWAATTFETREAAPAAIRYHQPCHWYGKDPDLAWLRNAMPGRVTTPGGPVCCGMGGVLQLADAPLSQEVASDCWHHLLPSEAAASPAPDTHSATSGNAPDGQSPDVPGPAGPVTDAHTLRRHSILTGCSGCTLQLTATAPADATVHHWLDIIDPVPAAVSPDACPV</sequence>
<evidence type="ECO:0000256" key="4">
    <source>
        <dbReference type="ARBA" id="ARBA00023004"/>
    </source>
</evidence>
<dbReference type="GO" id="GO:0046872">
    <property type="term" value="F:metal ion binding"/>
    <property type="evidence" value="ECO:0007669"/>
    <property type="project" value="UniProtKB-KW"/>
</dbReference>
<feature type="region of interest" description="Disordered" evidence="6">
    <location>
        <begin position="358"/>
        <end position="389"/>
    </location>
</feature>
<dbReference type="InterPro" id="IPR009051">
    <property type="entry name" value="Helical_ferredxn"/>
</dbReference>
<keyword evidence="2" id="KW-0479">Metal-binding</keyword>
<keyword evidence="3" id="KW-0677">Repeat</keyword>
<dbReference type="KEGG" id="dvl:Dvul_2155"/>
<protein>
    <submittedName>
        <fullName evidence="8">4Fe-4S ferredoxin, iron-sulfur binding domain protein</fullName>
    </submittedName>
</protein>
<dbReference type="Proteomes" id="UP000009173">
    <property type="component" value="Chromosome"/>
</dbReference>
<reference evidence="9" key="1">
    <citation type="journal article" date="2009" name="Environ. Microbiol.">
        <title>Contribution of mobile genetic elements to Desulfovibrio vulgaris genome plasticity.</title>
        <authorList>
            <person name="Walker C.B."/>
            <person name="Stolyar S."/>
            <person name="Chivian D."/>
            <person name="Pinel N."/>
            <person name="Gabster J.A."/>
            <person name="Dehal P.S."/>
            <person name="He Z."/>
            <person name="Yang Z.K."/>
            <person name="Yen H.C."/>
            <person name="Zhou J."/>
            <person name="Wall J.D."/>
            <person name="Hazen T.C."/>
            <person name="Arkin A.P."/>
            <person name="Stahl D.A."/>
        </authorList>
    </citation>
    <scope>NUCLEOTIDE SEQUENCE [LARGE SCALE GENOMIC DNA]</scope>
    <source>
        <strain evidence="9">DP4</strain>
    </source>
</reference>
<keyword evidence="4" id="KW-0408">Iron</keyword>
<evidence type="ECO:0000256" key="2">
    <source>
        <dbReference type="ARBA" id="ARBA00022723"/>
    </source>
</evidence>
<evidence type="ECO:0000256" key="3">
    <source>
        <dbReference type="ARBA" id="ARBA00022737"/>
    </source>
</evidence>
<evidence type="ECO:0000256" key="5">
    <source>
        <dbReference type="ARBA" id="ARBA00023014"/>
    </source>
</evidence>
<accession>A0A0H3A9U3</accession>
<dbReference type="Pfam" id="PF13183">
    <property type="entry name" value="Fer4_8"/>
    <property type="match status" value="1"/>
</dbReference>
<dbReference type="RefSeq" id="WP_011792688.1">
    <property type="nucleotide sequence ID" value="NC_008751.1"/>
</dbReference>
<gene>
    <name evidence="8" type="ordered locus">Dvul_2155</name>
</gene>
<keyword evidence="1" id="KW-0004">4Fe-4S</keyword>
<evidence type="ECO:0000259" key="7">
    <source>
        <dbReference type="PROSITE" id="PS51379"/>
    </source>
</evidence>
<dbReference type="HOGENOM" id="CLU_727095_0_0_7"/>
<dbReference type="PROSITE" id="PS51379">
    <property type="entry name" value="4FE4S_FER_2"/>
    <property type="match status" value="2"/>
</dbReference>
<organism evidence="8 9">
    <name type="scientific">Nitratidesulfovibrio vulgaris (strain DP4)</name>
    <name type="common">Desulfovibrio vulgaris</name>
    <dbReference type="NCBI Taxonomy" id="391774"/>
    <lineage>
        <taxon>Bacteria</taxon>
        <taxon>Pseudomonadati</taxon>
        <taxon>Thermodesulfobacteriota</taxon>
        <taxon>Desulfovibrionia</taxon>
        <taxon>Desulfovibrionales</taxon>
        <taxon>Desulfovibrionaceae</taxon>
        <taxon>Nitratidesulfovibrio</taxon>
    </lineage>
</organism>
<dbReference type="PROSITE" id="PS00198">
    <property type="entry name" value="4FE4S_FER_1"/>
    <property type="match status" value="2"/>
</dbReference>
<dbReference type="GO" id="GO:0016491">
    <property type="term" value="F:oxidoreductase activity"/>
    <property type="evidence" value="ECO:0007669"/>
    <property type="project" value="UniProtKB-ARBA"/>
</dbReference>
<dbReference type="InterPro" id="IPR017896">
    <property type="entry name" value="4Fe4S_Fe-S-bd"/>
</dbReference>
<feature type="domain" description="4Fe-4S ferredoxin-type" evidence="7">
    <location>
        <begin position="55"/>
        <end position="83"/>
    </location>
</feature>
<dbReference type="PANTHER" id="PTHR32479">
    <property type="entry name" value="GLYCOLATE OXIDASE IRON-SULFUR SUBUNIT"/>
    <property type="match status" value="1"/>
</dbReference>
<dbReference type="AlphaFoldDB" id="A0A0H3A9U3"/>
<dbReference type="SUPFAM" id="SSF46548">
    <property type="entry name" value="alpha-helical ferredoxin"/>
    <property type="match status" value="1"/>
</dbReference>
<proteinExistence type="predicted"/>
<evidence type="ECO:0000313" key="9">
    <source>
        <dbReference type="Proteomes" id="UP000009173"/>
    </source>
</evidence>
<dbReference type="GO" id="GO:0051539">
    <property type="term" value="F:4 iron, 4 sulfur cluster binding"/>
    <property type="evidence" value="ECO:0007669"/>
    <property type="project" value="UniProtKB-KW"/>
</dbReference>
<dbReference type="Gene3D" id="1.10.1060.10">
    <property type="entry name" value="Alpha-helical ferredoxin"/>
    <property type="match status" value="1"/>
</dbReference>